<keyword evidence="4 7" id="KW-0808">Transferase</keyword>
<gene>
    <name evidence="7" type="primary">htrB_3</name>
    <name evidence="7" type="ORF">NCTC9128_00993</name>
</gene>
<comment type="subcellular location">
    <subcellularLocation>
        <location evidence="1">Cell inner membrane</location>
    </subcellularLocation>
</comment>
<dbReference type="GO" id="GO:0009247">
    <property type="term" value="P:glycolipid biosynthetic process"/>
    <property type="evidence" value="ECO:0007669"/>
    <property type="project" value="UniProtKB-ARBA"/>
</dbReference>
<evidence type="ECO:0000256" key="1">
    <source>
        <dbReference type="ARBA" id="ARBA00004533"/>
    </source>
</evidence>
<evidence type="ECO:0000256" key="2">
    <source>
        <dbReference type="ARBA" id="ARBA00022475"/>
    </source>
</evidence>
<keyword evidence="5" id="KW-0472">Membrane</keyword>
<dbReference type="GO" id="GO:0005886">
    <property type="term" value="C:plasma membrane"/>
    <property type="evidence" value="ECO:0007669"/>
    <property type="project" value="UniProtKB-SubCell"/>
</dbReference>
<dbReference type="AlphaFoldDB" id="A0A2X3CB22"/>
<proteinExistence type="predicted"/>
<organism evidence="7 8">
    <name type="scientific">Klebsiella pneumoniae</name>
    <dbReference type="NCBI Taxonomy" id="573"/>
    <lineage>
        <taxon>Bacteria</taxon>
        <taxon>Pseudomonadati</taxon>
        <taxon>Pseudomonadota</taxon>
        <taxon>Gammaproteobacteria</taxon>
        <taxon>Enterobacterales</taxon>
        <taxon>Enterobacteriaceae</taxon>
        <taxon>Klebsiella/Raoultella group</taxon>
        <taxon>Klebsiella</taxon>
        <taxon>Klebsiella pneumoniae complex</taxon>
    </lineage>
</organism>
<evidence type="ECO:0000256" key="6">
    <source>
        <dbReference type="ARBA" id="ARBA00023315"/>
    </source>
</evidence>
<dbReference type="Pfam" id="PF03279">
    <property type="entry name" value="Lip_A_acyltrans"/>
    <property type="match status" value="1"/>
</dbReference>
<keyword evidence="3" id="KW-0997">Cell inner membrane</keyword>
<evidence type="ECO:0000256" key="5">
    <source>
        <dbReference type="ARBA" id="ARBA00023136"/>
    </source>
</evidence>
<accession>A0A2X3CB22</accession>
<keyword evidence="2" id="KW-1003">Cell membrane</keyword>
<keyword evidence="6 7" id="KW-0012">Acyltransferase</keyword>
<dbReference type="GO" id="GO:0016746">
    <property type="term" value="F:acyltransferase activity"/>
    <property type="evidence" value="ECO:0007669"/>
    <property type="project" value="UniProtKB-KW"/>
</dbReference>
<reference evidence="7 8" key="1">
    <citation type="submission" date="2018-06" db="EMBL/GenBank/DDBJ databases">
        <authorList>
            <consortium name="Pathogen Informatics"/>
            <person name="Doyle S."/>
        </authorList>
    </citation>
    <scope>NUCLEOTIDE SEQUENCE [LARGE SCALE GENOMIC DNA]</scope>
    <source>
        <strain evidence="7 8">NCTC9128</strain>
    </source>
</reference>
<dbReference type="EMBL" id="UAWN01000004">
    <property type="protein sequence ID" value="SQC09036.1"/>
    <property type="molecule type" value="Genomic_DNA"/>
</dbReference>
<evidence type="ECO:0000256" key="4">
    <source>
        <dbReference type="ARBA" id="ARBA00022679"/>
    </source>
</evidence>
<protein>
    <submittedName>
        <fullName evidence="7">Lipid A biosynthesis (KDO) 2-(Lauroyl)-lipid IVA acyltransferase</fullName>
        <ecNumber evidence="7">2.3.1.-</ecNumber>
    </submittedName>
</protein>
<evidence type="ECO:0000313" key="7">
    <source>
        <dbReference type="EMBL" id="SQC09036.1"/>
    </source>
</evidence>
<dbReference type="EC" id="2.3.1.-" evidence="7"/>
<evidence type="ECO:0000313" key="8">
    <source>
        <dbReference type="Proteomes" id="UP000251088"/>
    </source>
</evidence>
<dbReference type="InterPro" id="IPR004960">
    <property type="entry name" value="LipA_acyltrans"/>
</dbReference>
<name>A0A2X3CB22_KLEPN</name>
<dbReference type="Proteomes" id="UP000251088">
    <property type="component" value="Unassembled WGS sequence"/>
</dbReference>
<evidence type="ECO:0000256" key="3">
    <source>
        <dbReference type="ARBA" id="ARBA00022519"/>
    </source>
</evidence>
<sequence>MLDRKNLKGMVRALKEGEILWYAPDHDYGPASSVFAPLFAVEQAATTTGTWDAGENVRGDDCAVCSAAQAQRHGV</sequence>